<evidence type="ECO:0000256" key="1">
    <source>
        <dbReference type="SAM" id="Coils"/>
    </source>
</evidence>
<evidence type="ECO:0000313" key="2">
    <source>
        <dbReference type="EMBL" id="JAG27716.1"/>
    </source>
</evidence>
<dbReference type="PANTHER" id="PTHR38148:SF3">
    <property type="entry name" value="BAR DOMAIN-CONTAINING PROTEIN"/>
    <property type="match status" value="1"/>
</dbReference>
<proteinExistence type="predicted"/>
<organism evidence="2">
    <name type="scientific">Lygus hesperus</name>
    <name type="common">Western plant bug</name>
    <dbReference type="NCBI Taxonomy" id="30085"/>
    <lineage>
        <taxon>Eukaryota</taxon>
        <taxon>Metazoa</taxon>
        <taxon>Ecdysozoa</taxon>
        <taxon>Arthropoda</taxon>
        <taxon>Hexapoda</taxon>
        <taxon>Insecta</taxon>
        <taxon>Pterygota</taxon>
        <taxon>Neoptera</taxon>
        <taxon>Paraneoptera</taxon>
        <taxon>Hemiptera</taxon>
        <taxon>Heteroptera</taxon>
        <taxon>Panheteroptera</taxon>
        <taxon>Cimicomorpha</taxon>
        <taxon>Miridae</taxon>
        <taxon>Mirini</taxon>
        <taxon>Lygus</taxon>
    </lineage>
</organism>
<dbReference type="EMBL" id="GDHC01019277">
    <property type="protein sequence ID" value="JAP99351.1"/>
    <property type="molecule type" value="Transcribed_RNA"/>
</dbReference>
<gene>
    <name evidence="2" type="ORF">CM83_12702</name>
    <name evidence="3" type="ORF">g.2783</name>
</gene>
<dbReference type="EMBL" id="GBHO01015888">
    <property type="protein sequence ID" value="JAG27716.1"/>
    <property type="molecule type" value="Transcribed_RNA"/>
</dbReference>
<reference evidence="3" key="3">
    <citation type="journal article" date="2016" name="Gigascience">
        <title>De novo construction of an expanded transcriptome assembly for the western tarnished plant bug, Lygus hesperus.</title>
        <authorList>
            <person name="Tassone E.E."/>
            <person name="Geib S.M."/>
            <person name="Hall B."/>
            <person name="Fabrick J.A."/>
            <person name="Brent C.S."/>
            <person name="Hull J.J."/>
        </authorList>
    </citation>
    <scope>NUCLEOTIDE SEQUENCE</scope>
</reference>
<protein>
    <submittedName>
        <fullName evidence="2">Uncharacterized protein</fullName>
    </submittedName>
</protein>
<reference evidence="2" key="2">
    <citation type="submission" date="2014-07" db="EMBL/GenBank/DDBJ databases">
        <authorList>
            <person name="Hull J."/>
        </authorList>
    </citation>
    <scope>NUCLEOTIDE SEQUENCE</scope>
</reference>
<name>A0A0A9Y7V4_LYGHE</name>
<keyword evidence="1" id="KW-0175">Coiled coil</keyword>
<reference evidence="2" key="1">
    <citation type="journal article" date="2014" name="PLoS ONE">
        <title>Transcriptome-Based Identification of ABC Transporters in the Western Tarnished Plant Bug Lygus hesperus.</title>
        <authorList>
            <person name="Hull J.J."/>
            <person name="Chaney K."/>
            <person name="Geib S.M."/>
            <person name="Fabrick J.A."/>
            <person name="Brent C.S."/>
            <person name="Walsh D."/>
            <person name="Lavine L.C."/>
        </authorList>
    </citation>
    <scope>NUCLEOTIDE SEQUENCE</scope>
</reference>
<accession>A0A0A9Y7V4</accession>
<sequence length="255" mass="28363">FLYFIVTYQVKYLNMSAIKNSSIVSGTSSEEGAMLIKKVKKAFDGYEKACKKLTSAVSGVDEALEMIAISVRELNQQGGQVGMSSTISTDVQARVRAADQLCNRFCTNVDKHKNAKPSASISVNSRVNSTRVSGVTNTDAAGRDSVHSNGVSFTEDYSLKSFISDFNRNTTMVLEQLKATIKSAEKSNDKRKDVMKSYDSMVSDINKRESEYAKKNKNLQTDPKYAQMVAKRDKLRTDFENAEVEFSMSFQKVLL</sequence>
<feature type="non-terminal residue" evidence="2">
    <location>
        <position position="1"/>
    </location>
</feature>
<dbReference type="PANTHER" id="PTHR38148">
    <property type="entry name" value="BAR DOMAIN-CONTAINING PROTEIN"/>
    <property type="match status" value="1"/>
</dbReference>
<feature type="coiled-coil region" evidence="1">
    <location>
        <begin position="167"/>
        <end position="194"/>
    </location>
</feature>
<dbReference type="AlphaFoldDB" id="A0A0A9Y7V4"/>
<evidence type="ECO:0000313" key="3">
    <source>
        <dbReference type="EMBL" id="JAP99351.1"/>
    </source>
</evidence>